<sequence>MIGMSGLLFLAGILLVVQCVREGLNMDEFYEFQLTLMKKNWSLSNETLYSTNEIPLMTTGKSESSTVKPFNQFKDNIMLPSVFVPFFIAIACLLFAIFSIYYILFPIAILFPINIGLTIWSIVRIIDNIQMIEISLEYCENCVRVLKLFVKEIKKELENQTGFPGTKAGVLEAIELLKKMMGTMNEFIGILTDFKSLNIFHQVVLGVNIFLSVTALGYIAFLIFMHRPCGRKESSNRSREVEDSKTFVSKSLRSPSDTGTKSASIY</sequence>
<feature type="transmembrane region" description="Helical" evidence="2">
    <location>
        <begin position="103"/>
        <end position="123"/>
    </location>
</feature>
<name>A0A9P1ILJ9_9PELO</name>
<keyword evidence="2" id="KW-0472">Membrane</keyword>
<protein>
    <submittedName>
        <fullName evidence="4">Uncharacterized protein</fullName>
    </submittedName>
</protein>
<evidence type="ECO:0000256" key="3">
    <source>
        <dbReference type="SAM" id="SignalP"/>
    </source>
</evidence>
<evidence type="ECO:0000256" key="1">
    <source>
        <dbReference type="SAM" id="MobiDB-lite"/>
    </source>
</evidence>
<keyword evidence="5" id="KW-1185">Reference proteome</keyword>
<keyword evidence="2" id="KW-1133">Transmembrane helix</keyword>
<dbReference type="EMBL" id="CANHGI010000004">
    <property type="protein sequence ID" value="CAI5446820.1"/>
    <property type="molecule type" value="Genomic_DNA"/>
</dbReference>
<dbReference type="AlphaFoldDB" id="A0A9P1ILJ9"/>
<proteinExistence type="predicted"/>
<keyword evidence="3" id="KW-0732">Signal</keyword>
<keyword evidence="2" id="KW-0812">Transmembrane</keyword>
<evidence type="ECO:0000256" key="2">
    <source>
        <dbReference type="SAM" id="Phobius"/>
    </source>
</evidence>
<feature type="signal peptide" evidence="3">
    <location>
        <begin position="1"/>
        <end position="19"/>
    </location>
</feature>
<feature type="region of interest" description="Disordered" evidence="1">
    <location>
        <begin position="232"/>
        <end position="266"/>
    </location>
</feature>
<feature type="transmembrane region" description="Helical" evidence="2">
    <location>
        <begin position="199"/>
        <end position="224"/>
    </location>
</feature>
<feature type="transmembrane region" description="Helical" evidence="2">
    <location>
        <begin position="77"/>
        <end position="96"/>
    </location>
</feature>
<feature type="compositionally biased region" description="Polar residues" evidence="1">
    <location>
        <begin position="246"/>
        <end position="266"/>
    </location>
</feature>
<feature type="compositionally biased region" description="Basic and acidic residues" evidence="1">
    <location>
        <begin position="232"/>
        <end position="245"/>
    </location>
</feature>
<evidence type="ECO:0000313" key="5">
    <source>
        <dbReference type="Proteomes" id="UP001152747"/>
    </source>
</evidence>
<organism evidence="4 5">
    <name type="scientific">Caenorhabditis angaria</name>
    <dbReference type="NCBI Taxonomy" id="860376"/>
    <lineage>
        <taxon>Eukaryota</taxon>
        <taxon>Metazoa</taxon>
        <taxon>Ecdysozoa</taxon>
        <taxon>Nematoda</taxon>
        <taxon>Chromadorea</taxon>
        <taxon>Rhabditida</taxon>
        <taxon>Rhabditina</taxon>
        <taxon>Rhabditomorpha</taxon>
        <taxon>Rhabditoidea</taxon>
        <taxon>Rhabditidae</taxon>
        <taxon>Peloderinae</taxon>
        <taxon>Caenorhabditis</taxon>
    </lineage>
</organism>
<accession>A0A9P1ILJ9</accession>
<gene>
    <name evidence="4" type="ORF">CAMP_LOCUS9457</name>
</gene>
<reference evidence="4" key="1">
    <citation type="submission" date="2022-11" db="EMBL/GenBank/DDBJ databases">
        <authorList>
            <person name="Kikuchi T."/>
        </authorList>
    </citation>
    <scope>NUCLEOTIDE SEQUENCE</scope>
    <source>
        <strain evidence="4">PS1010</strain>
    </source>
</reference>
<evidence type="ECO:0000313" key="4">
    <source>
        <dbReference type="EMBL" id="CAI5446820.1"/>
    </source>
</evidence>
<feature type="chain" id="PRO_5040339256" evidence="3">
    <location>
        <begin position="20"/>
        <end position="266"/>
    </location>
</feature>
<comment type="caution">
    <text evidence="4">The sequence shown here is derived from an EMBL/GenBank/DDBJ whole genome shotgun (WGS) entry which is preliminary data.</text>
</comment>
<dbReference type="Proteomes" id="UP001152747">
    <property type="component" value="Unassembled WGS sequence"/>
</dbReference>